<evidence type="ECO:0000313" key="11">
    <source>
        <dbReference type="EMBL" id="WUX50728.1"/>
    </source>
</evidence>
<feature type="transmembrane region" description="Helical" evidence="9">
    <location>
        <begin position="145"/>
        <end position="165"/>
    </location>
</feature>
<evidence type="ECO:0000259" key="10">
    <source>
        <dbReference type="PROSITE" id="PS50850"/>
    </source>
</evidence>
<sequence length="543" mass="55821">MTEQETTTTSPARAGRREWTALAVLSLPAMLITLDNTVLHLAVPHLNASLNPSGLQLLWAVDIYSFLIASLLIVAGTLGDRIGRRRLLLIGAVGFGVASLLTAFSSSAEMLIVSRALLGIAGATLTPSSMSLIRNLFHDARQRTVALSVWITCFLVGGAIGPLVGGVMLEHFWWGSVFLLSVPAMVLLLILGPVLLPEYRDPRPGTIDFASMGLLVLSLLASVYGLKKLAVEGIAAVPSLILLAGLALGVWFVVRQRGLTHPLLDMGLFRERTFSASLGGMGLALFAMSGSQFFIAQYLQMVVGLSPLEAGLASLPGSLGGVAGSLFAPVALRWMRAAYVMTGGLVIAAAGFVVLAQAGADGGPATVMVALGLLNIGVSPTVVLGTDMMINSAPPEKAGAVSAISDTSHELGLGLGIAVLGSLGGAIYSDRVSGELPAGLPEGAAASIRDSIGNAVDEISRLPEGLGTAALDVAREAFTHGLVLVSVVCGVLTVLTAFMTLGLRRVPAAVGTGESEESKETGESGRAGGASTELLEADGRTTD</sequence>
<dbReference type="InterPro" id="IPR011701">
    <property type="entry name" value="MFS"/>
</dbReference>
<feature type="transmembrane region" description="Helical" evidence="9">
    <location>
        <begin position="339"/>
        <end position="360"/>
    </location>
</feature>
<evidence type="ECO:0000256" key="9">
    <source>
        <dbReference type="SAM" id="Phobius"/>
    </source>
</evidence>
<keyword evidence="12" id="KW-1185">Reference proteome</keyword>
<keyword evidence="4 9" id="KW-0812">Transmembrane</keyword>
<organism evidence="11 12">
    <name type="scientific">Streptomyces niveus</name>
    <name type="common">Streptomyces spheroides</name>
    <dbReference type="NCBI Taxonomy" id="193462"/>
    <lineage>
        <taxon>Bacteria</taxon>
        <taxon>Bacillati</taxon>
        <taxon>Actinomycetota</taxon>
        <taxon>Actinomycetes</taxon>
        <taxon>Kitasatosporales</taxon>
        <taxon>Streptomycetaceae</taxon>
        <taxon>Streptomyces</taxon>
    </lineage>
</organism>
<dbReference type="PANTHER" id="PTHR42718">
    <property type="entry name" value="MAJOR FACILITATOR SUPERFAMILY MULTIDRUG TRANSPORTER MFSC"/>
    <property type="match status" value="1"/>
</dbReference>
<evidence type="ECO:0000256" key="6">
    <source>
        <dbReference type="ARBA" id="ARBA00023136"/>
    </source>
</evidence>
<dbReference type="Proteomes" id="UP001432209">
    <property type="component" value="Chromosome"/>
</dbReference>
<evidence type="ECO:0000256" key="4">
    <source>
        <dbReference type="ARBA" id="ARBA00022692"/>
    </source>
</evidence>
<gene>
    <name evidence="11" type="ORF">OG442_03740</name>
</gene>
<feature type="transmembrane region" description="Helical" evidence="9">
    <location>
        <begin position="171"/>
        <end position="195"/>
    </location>
</feature>
<keyword evidence="5 9" id="KW-1133">Transmembrane helix</keyword>
<name>A0ABZ1ZW79_STRNV</name>
<reference evidence="11" key="1">
    <citation type="submission" date="2022-10" db="EMBL/GenBank/DDBJ databases">
        <title>The complete genomes of actinobacterial strains from the NBC collection.</title>
        <authorList>
            <person name="Joergensen T.S."/>
            <person name="Alvarez Arevalo M."/>
            <person name="Sterndorff E.B."/>
            <person name="Faurdal D."/>
            <person name="Vuksanovic O."/>
            <person name="Mourched A.-S."/>
            <person name="Charusanti P."/>
            <person name="Shaw S."/>
            <person name="Blin K."/>
            <person name="Weber T."/>
        </authorList>
    </citation>
    <scope>NUCLEOTIDE SEQUENCE</scope>
    <source>
        <strain evidence="11">NBC_01432</strain>
    </source>
</reference>
<dbReference type="PANTHER" id="PTHR42718:SF47">
    <property type="entry name" value="METHYL VIOLOGEN RESISTANCE PROTEIN SMVA"/>
    <property type="match status" value="1"/>
</dbReference>
<feature type="domain" description="Major facilitator superfamily (MFS) profile" evidence="10">
    <location>
        <begin position="21"/>
        <end position="505"/>
    </location>
</feature>
<keyword evidence="6 9" id="KW-0472">Membrane</keyword>
<feature type="transmembrane region" description="Helical" evidence="9">
    <location>
        <begin position="274"/>
        <end position="299"/>
    </location>
</feature>
<feature type="region of interest" description="Disordered" evidence="8">
    <location>
        <begin position="509"/>
        <end position="543"/>
    </location>
</feature>
<dbReference type="InterPro" id="IPR020846">
    <property type="entry name" value="MFS_dom"/>
</dbReference>
<keyword evidence="3" id="KW-1003">Cell membrane</keyword>
<dbReference type="Pfam" id="PF07690">
    <property type="entry name" value="MFS_1"/>
    <property type="match status" value="1"/>
</dbReference>
<keyword evidence="7" id="KW-0046">Antibiotic resistance</keyword>
<dbReference type="InterPro" id="IPR036259">
    <property type="entry name" value="MFS_trans_sf"/>
</dbReference>
<dbReference type="Gene3D" id="1.20.1720.10">
    <property type="entry name" value="Multidrug resistance protein D"/>
    <property type="match status" value="1"/>
</dbReference>
<feature type="transmembrane region" description="Helical" evidence="9">
    <location>
        <begin position="311"/>
        <end position="332"/>
    </location>
</feature>
<feature type="transmembrane region" description="Helical" evidence="9">
    <location>
        <begin position="366"/>
        <end position="390"/>
    </location>
</feature>
<feature type="transmembrane region" description="Helical" evidence="9">
    <location>
        <begin position="112"/>
        <end position="133"/>
    </location>
</feature>
<keyword evidence="2" id="KW-0813">Transport</keyword>
<evidence type="ECO:0000256" key="2">
    <source>
        <dbReference type="ARBA" id="ARBA00022448"/>
    </source>
</evidence>
<dbReference type="EMBL" id="CP109495">
    <property type="protein sequence ID" value="WUX50728.1"/>
    <property type="molecule type" value="Genomic_DNA"/>
</dbReference>
<evidence type="ECO:0000256" key="8">
    <source>
        <dbReference type="SAM" id="MobiDB-lite"/>
    </source>
</evidence>
<accession>A0ABZ1ZW79</accession>
<dbReference type="CDD" id="cd17321">
    <property type="entry name" value="MFS_MMR_MDR_like"/>
    <property type="match status" value="1"/>
</dbReference>
<protein>
    <submittedName>
        <fullName evidence="11">MFS transporter</fullName>
    </submittedName>
</protein>
<proteinExistence type="predicted"/>
<feature type="transmembrane region" description="Helical" evidence="9">
    <location>
        <begin position="21"/>
        <end position="43"/>
    </location>
</feature>
<evidence type="ECO:0000256" key="5">
    <source>
        <dbReference type="ARBA" id="ARBA00022989"/>
    </source>
</evidence>
<feature type="transmembrane region" description="Helical" evidence="9">
    <location>
        <begin position="87"/>
        <end position="106"/>
    </location>
</feature>
<feature type="transmembrane region" description="Helical" evidence="9">
    <location>
        <begin position="207"/>
        <end position="227"/>
    </location>
</feature>
<evidence type="ECO:0000256" key="7">
    <source>
        <dbReference type="ARBA" id="ARBA00023251"/>
    </source>
</evidence>
<feature type="transmembrane region" description="Helical" evidence="9">
    <location>
        <begin position="55"/>
        <end position="75"/>
    </location>
</feature>
<feature type="transmembrane region" description="Helical" evidence="9">
    <location>
        <begin position="477"/>
        <end position="498"/>
    </location>
</feature>
<feature type="transmembrane region" description="Helical" evidence="9">
    <location>
        <begin position="233"/>
        <end position="254"/>
    </location>
</feature>
<evidence type="ECO:0000256" key="3">
    <source>
        <dbReference type="ARBA" id="ARBA00022475"/>
    </source>
</evidence>
<dbReference type="RefSeq" id="WP_329074371.1">
    <property type="nucleotide sequence ID" value="NZ_CP109495.1"/>
</dbReference>
<evidence type="ECO:0000256" key="1">
    <source>
        <dbReference type="ARBA" id="ARBA00004651"/>
    </source>
</evidence>
<dbReference type="PROSITE" id="PS50850">
    <property type="entry name" value="MFS"/>
    <property type="match status" value="1"/>
</dbReference>
<dbReference type="Gene3D" id="1.20.1250.20">
    <property type="entry name" value="MFS general substrate transporter like domains"/>
    <property type="match status" value="1"/>
</dbReference>
<evidence type="ECO:0000313" key="12">
    <source>
        <dbReference type="Proteomes" id="UP001432209"/>
    </source>
</evidence>
<dbReference type="SUPFAM" id="SSF103473">
    <property type="entry name" value="MFS general substrate transporter"/>
    <property type="match status" value="1"/>
</dbReference>
<comment type="subcellular location">
    <subcellularLocation>
        <location evidence="1">Cell membrane</location>
        <topology evidence="1">Multi-pass membrane protein</topology>
    </subcellularLocation>
</comment>